<name>A0ACA9QLF6_9GLOM</name>
<organism evidence="1 2">
    <name type="scientific">Acaulospora colombiana</name>
    <dbReference type="NCBI Taxonomy" id="27376"/>
    <lineage>
        <taxon>Eukaryota</taxon>
        <taxon>Fungi</taxon>
        <taxon>Fungi incertae sedis</taxon>
        <taxon>Mucoromycota</taxon>
        <taxon>Glomeromycotina</taxon>
        <taxon>Glomeromycetes</taxon>
        <taxon>Diversisporales</taxon>
        <taxon>Acaulosporaceae</taxon>
        <taxon>Acaulospora</taxon>
    </lineage>
</organism>
<sequence length="39" mass="4314">RRRSRWTNVAGGAAYPELSARVNLFQLSLPGDVQSTPEL</sequence>
<keyword evidence="2" id="KW-1185">Reference proteome</keyword>
<dbReference type="EMBL" id="CAJVPT010056868">
    <property type="protein sequence ID" value="CAG8757483.1"/>
    <property type="molecule type" value="Genomic_DNA"/>
</dbReference>
<dbReference type="Proteomes" id="UP000789525">
    <property type="component" value="Unassembled WGS sequence"/>
</dbReference>
<accession>A0ACA9QLF6</accession>
<protein>
    <submittedName>
        <fullName evidence="1">565_t:CDS:1</fullName>
    </submittedName>
</protein>
<gene>
    <name evidence="1" type="ORF">ACOLOM_LOCUS13032</name>
</gene>
<feature type="non-terminal residue" evidence="1">
    <location>
        <position position="1"/>
    </location>
</feature>
<proteinExistence type="predicted"/>
<evidence type="ECO:0000313" key="2">
    <source>
        <dbReference type="Proteomes" id="UP000789525"/>
    </source>
</evidence>
<reference evidence="1" key="1">
    <citation type="submission" date="2021-06" db="EMBL/GenBank/DDBJ databases">
        <authorList>
            <person name="Kallberg Y."/>
            <person name="Tangrot J."/>
            <person name="Rosling A."/>
        </authorList>
    </citation>
    <scope>NUCLEOTIDE SEQUENCE</scope>
    <source>
        <strain evidence="1">CL356</strain>
    </source>
</reference>
<feature type="non-terminal residue" evidence="1">
    <location>
        <position position="39"/>
    </location>
</feature>
<evidence type="ECO:0000313" key="1">
    <source>
        <dbReference type="EMBL" id="CAG8757483.1"/>
    </source>
</evidence>
<comment type="caution">
    <text evidence="1">The sequence shown here is derived from an EMBL/GenBank/DDBJ whole genome shotgun (WGS) entry which is preliminary data.</text>
</comment>